<dbReference type="InterPro" id="IPR015915">
    <property type="entry name" value="Kelch-typ_b-propeller"/>
</dbReference>
<dbReference type="Proteomes" id="UP000504606">
    <property type="component" value="Unplaced"/>
</dbReference>
<dbReference type="AlphaFoldDB" id="A0A6J1S8P6"/>
<protein>
    <recommendedName>
        <fullName evidence="4">Rab9 effector protein with kelch motifs</fullName>
    </recommendedName>
</protein>
<dbReference type="PANTHER" id="PTHR46647">
    <property type="entry name" value="RAB9 EFFECTOR PROTEIN WITH KELCH MOTIFS"/>
    <property type="match status" value="1"/>
</dbReference>
<dbReference type="PANTHER" id="PTHR46647:SF1">
    <property type="entry name" value="RAB9 EFFECTOR PROTEIN WITH KELCH MOTIFS"/>
    <property type="match status" value="1"/>
</dbReference>
<keyword evidence="2" id="KW-0677">Repeat</keyword>
<dbReference type="Pfam" id="PF24681">
    <property type="entry name" value="Kelch_KLHDC2_KLHL20_DRC7"/>
    <property type="match status" value="1"/>
</dbReference>
<evidence type="ECO:0000256" key="4">
    <source>
        <dbReference type="ARBA" id="ARBA00039295"/>
    </source>
</evidence>
<sequence length="404" mass="43088">MQVEQVVGVGPGALAPGRARPNQWYLLTPTSLAADSEDADADPDAPAAGAFPEPRVGHTASYLPRRKKVVLLGGASPCALYSDVWQLDLRRLALSLLQPGPDAPADQPDQPGLQPPQRYEHCAFLPPASPQAQDLSDKIWVFAGANMEGNMNDLWELDLAAEEWRVVNCSGGAPGPRTLHTTTADVSGALMVFGGGSQAASPVADQSVFRLDPVSRDWSTVSTQGDPPAPRQGHVLVGVGGKLLCHGGMAGNKFFSDLIVLENGQWTVVDDNGRPAPSPRAGHGAVALGNFVYIFGGLGPHGSLDDLWKLDCDALSWEEVVFESDSPRPKPRLDFAMSLIWLPQHFTPQCSNGEAVAQNGAQSEDSNSPDSEQDIPFILLHGGMDDLGTIYNDFHVFCLEDVTS</sequence>
<evidence type="ECO:0000313" key="6">
    <source>
        <dbReference type="Proteomes" id="UP000504606"/>
    </source>
</evidence>
<reference evidence="7 8" key="1">
    <citation type="submission" date="2025-04" db="UniProtKB">
        <authorList>
            <consortium name="RefSeq"/>
        </authorList>
    </citation>
    <scope>IDENTIFICATION</scope>
    <source>
        <tissue evidence="7 8">Whole organism</tissue>
    </source>
</reference>
<dbReference type="KEGG" id="foc:113205862"/>
<dbReference type="InterPro" id="IPR052124">
    <property type="entry name" value="Rab9_kelch_effector"/>
</dbReference>
<evidence type="ECO:0000313" key="7">
    <source>
        <dbReference type="RefSeq" id="XP_026277422.1"/>
    </source>
</evidence>
<feature type="region of interest" description="Disordered" evidence="5">
    <location>
        <begin position="35"/>
        <end position="57"/>
    </location>
</feature>
<feature type="compositionally biased region" description="Polar residues" evidence="5">
    <location>
        <begin position="359"/>
        <end position="370"/>
    </location>
</feature>
<keyword evidence="6" id="KW-1185">Reference proteome</keyword>
<dbReference type="SUPFAM" id="SSF117281">
    <property type="entry name" value="Kelch motif"/>
    <property type="match status" value="1"/>
</dbReference>
<evidence type="ECO:0000256" key="5">
    <source>
        <dbReference type="SAM" id="MobiDB-lite"/>
    </source>
</evidence>
<accession>A0A6J1S8P6</accession>
<evidence type="ECO:0000256" key="1">
    <source>
        <dbReference type="ARBA" id="ARBA00022441"/>
    </source>
</evidence>
<comment type="function">
    <text evidence="3">Rab9 effector required for endosome to trans-Golgi network (TGN) transport.</text>
</comment>
<organism evidence="6 7">
    <name type="scientific">Frankliniella occidentalis</name>
    <name type="common">Western flower thrips</name>
    <name type="synonym">Euthrips occidentalis</name>
    <dbReference type="NCBI Taxonomy" id="133901"/>
    <lineage>
        <taxon>Eukaryota</taxon>
        <taxon>Metazoa</taxon>
        <taxon>Ecdysozoa</taxon>
        <taxon>Arthropoda</taxon>
        <taxon>Hexapoda</taxon>
        <taxon>Insecta</taxon>
        <taxon>Pterygota</taxon>
        <taxon>Neoptera</taxon>
        <taxon>Paraneoptera</taxon>
        <taxon>Thysanoptera</taxon>
        <taxon>Terebrantia</taxon>
        <taxon>Thripoidea</taxon>
        <taxon>Thripidae</taxon>
        <taxon>Frankliniella</taxon>
    </lineage>
</organism>
<dbReference type="Gene3D" id="2.120.10.80">
    <property type="entry name" value="Kelch-type beta propeller"/>
    <property type="match status" value="2"/>
</dbReference>
<proteinExistence type="predicted"/>
<evidence type="ECO:0000313" key="8">
    <source>
        <dbReference type="RefSeq" id="XP_026277423.1"/>
    </source>
</evidence>
<dbReference type="GeneID" id="113205862"/>
<dbReference type="RefSeq" id="XP_026277423.1">
    <property type="nucleotide sequence ID" value="XM_026421638.2"/>
</dbReference>
<dbReference type="RefSeq" id="XP_026277422.1">
    <property type="nucleotide sequence ID" value="XM_026421637.2"/>
</dbReference>
<name>A0A6J1S8P6_FRAOC</name>
<keyword evidence="1" id="KW-0880">Kelch repeat</keyword>
<evidence type="ECO:0000256" key="2">
    <source>
        <dbReference type="ARBA" id="ARBA00022737"/>
    </source>
</evidence>
<dbReference type="OrthoDB" id="10251809at2759"/>
<feature type="compositionally biased region" description="Low complexity" evidence="5">
    <location>
        <begin position="44"/>
        <end position="54"/>
    </location>
</feature>
<gene>
    <name evidence="7 8" type="primary">LOC113205862</name>
</gene>
<feature type="region of interest" description="Disordered" evidence="5">
    <location>
        <begin position="355"/>
        <end position="374"/>
    </location>
</feature>
<evidence type="ECO:0000256" key="3">
    <source>
        <dbReference type="ARBA" id="ARBA00037224"/>
    </source>
</evidence>